<accession>A0A1G1XQ85</accession>
<dbReference type="AlphaFoldDB" id="A0A1G1XQ85"/>
<organism evidence="1 2">
    <name type="scientific">Candidatus Buchananbacteria bacterium RBG_13_36_9</name>
    <dbReference type="NCBI Taxonomy" id="1797530"/>
    <lineage>
        <taxon>Bacteria</taxon>
        <taxon>Candidatus Buchananiibacteriota</taxon>
    </lineage>
</organism>
<comment type="caution">
    <text evidence="1">The sequence shown here is derived from an EMBL/GenBank/DDBJ whole genome shotgun (WGS) entry which is preliminary data.</text>
</comment>
<dbReference type="Pfam" id="PF13366">
    <property type="entry name" value="PDDEXK_3"/>
    <property type="match status" value="1"/>
</dbReference>
<gene>
    <name evidence="1" type="ORF">A2Y82_02785</name>
</gene>
<name>A0A1G1XQ85_9BACT</name>
<protein>
    <recommendedName>
        <fullName evidence="3">GxxExxY protein</fullName>
    </recommendedName>
</protein>
<dbReference type="Proteomes" id="UP000176498">
    <property type="component" value="Unassembled WGS sequence"/>
</dbReference>
<sequence>MTIKIIHKELSYKIVGVLFEVFDELGYGYKENFYTNAIARSFKIKGMHFNAQVPYKLIYKGGVIGKIFLDFLIESKIILEVKRGNYYSKKNIEQILNYLKMTGLELAILANFTPNGVKFIRILNSPQYKKMQRNIKLISRKNYYVCKLVKKFVISLGLCQN</sequence>
<dbReference type="InterPro" id="IPR026350">
    <property type="entry name" value="GxxExxY"/>
</dbReference>
<evidence type="ECO:0008006" key="3">
    <source>
        <dbReference type="Google" id="ProtNLM"/>
    </source>
</evidence>
<proteinExistence type="predicted"/>
<dbReference type="EMBL" id="MHHZ01000014">
    <property type="protein sequence ID" value="OGY41776.1"/>
    <property type="molecule type" value="Genomic_DNA"/>
</dbReference>
<dbReference type="NCBIfam" id="TIGR04256">
    <property type="entry name" value="GxxExxY"/>
    <property type="match status" value="1"/>
</dbReference>
<evidence type="ECO:0000313" key="1">
    <source>
        <dbReference type="EMBL" id="OGY41776.1"/>
    </source>
</evidence>
<evidence type="ECO:0000313" key="2">
    <source>
        <dbReference type="Proteomes" id="UP000176498"/>
    </source>
</evidence>
<reference evidence="1 2" key="1">
    <citation type="journal article" date="2016" name="Nat. Commun.">
        <title>Thousands of microbial genomes shed light on interconnected biogeochemical processes in an aquifer system.</title>
        <authorList>
            <person name="Anantharaman K."/>
            <person name="Brown C.T."/>
            <person name="Hug L.A."/>
            <person name="Sharon I."/>
            <person name="Castelle C.J."/>
            <person name="Probst A.J."/>
            <person name="Thomas B.C."/>
            <person name="Singh A."/>
            <person name="Wilkins M.J."/>
            <person name="Karaoz U."/>
            <person name="Brodie E.L."/>
            <person name="Williams K.H."/>
            <person name="Hubbard S.S."/>
            <person name="Banfield J.F."/>
        </authorList>
    </citation>
    <scope>NUCLEOTIDE SEQUENCE [LARGE SCALE GENOMIC DNA]</scope>
</reference>